<dbReference type="CDD" id="cd14659">
    <property type="entry name" value="Imelysin-like_IPPA"/>
    <property type="match status" value="1"/>
</dbReference>
<feature type="domain" description="Imelysin-like" evidence="4">
    <location>
        <begin position="30"/>
        <end position="317"/>
    </location>
</feature>
<comment type="subcellular location">
    <subcellularLocation>
        <location evidence="1">Cell envelope</location>
    </subcellularLocation>
</comment>
<evidence type="ECO:0000259" key="4">
    <source>
        <dbReference type="Pfam" id="PF09375"/>
    </source>
</evidence>
<dbReference type="EMBL" id="QURN01000001">
    <property type="protein sequence ID" value="RFC69681.1"/>
    <property type="molecule type" value="Genomic_DNA"/>
</dbReference>
<evidence type="ECO:0000313" key="5">
    <source>
        <dbReference type="EMBL" id="RFC69681.1"/>
    </source>
</evidence>
<feature type="chain" id="PRO_5016827292" evidence="3">
    <location>
        <begin position="18"/>
        <end position="351"/>
    </location>
</feature>
<evidence type="ECO:0000256" key="1">
    <source>
        <dbReference type="ARBA" id="ARBA00004196"/>
    </source>
</evidence>
<gene>
    <name evidence="5" type="ORF">DY251_01995</name>
</gene>
<keyword evidence="2 3" id="KW-0732">Signal</keyword>
<sequence length="351" mass="37778">MIVAVLTSACWLSPAQAANQTITNAVDGFIRPAYRNFADATEKLNPALSTLCQSPSEQSLEGARAAFRQALIAWGEVEIIRIGPVTEENRQDRILHWPDRKGIGLKQVQAALSSEDPTAADAARLAQKSVAMQGLGALEYLVSGTGADDKAAWGDTYRCRYAQAVAGNLSTMAASISKAWDAPNGFAATWENPSPDNTLYRDDAESLTDLLDVFVQGTEMVRDVQLNGFFGASASDDKVKQAIYWRSNGTIDALNANFDGLSKLFEASHIADLATGDESYLGKSIDFQFANAHDSLSSLKGKPVEAILADEKMRQKLSFFRVLTSSLSEMFGTRLSGALKLTAGFSSLDGD</sequence>
<proteinExistence type="predicted"/>
<name>A0A371XKD6_9HYPH</name>
<dbReference type="Pfam" id="PF09375">
    <property type="entry name" value="Peptidase_M75"/>
    <property type="match status" value="1"/>
</dbReference>
<accession>A0A371XKD6</accession>
<dbReference type="GO" id="GO:0030313">
    <property type="term" value="C:cell envelope"/>
    <property type="evidence" value="ECO:0007669"/>
    <property type="project" value="UniProtKB-SubCell"/>
</dbReference>
<organism evidence="5 6">
    <name type="scientific">Mesorhizobium denitrificans</name>
    <dbReference type="NCBI Taxonomy" id="2294114"/>
    <lineage>
        <taxon>Bacteria</taxon>
        <taxon>Pseudomonadati</taxon>
        <taxon>Pseudomonadota</taxon>
        <taxon>Alphaproteobacteria</taxon>
        <taxon>Hyphomicrobiales</taxon>
        <taxon>Phyllobacteriaceae</taxon>
        <taxon>Mesorhizobium</taxon>
    </lineage>
</organism>
<protein>
    <submittedName>
        <fullName evidence="5">Peptidase M75, Imelysin</fullName>
    </submittedName>
</protein>
<dbReference type="Proteomes" id="UP000262379">
    <property type="component" value="Unassembled WGS sequence"/>
</dbReference>
<evidence type="ECO:0000256" key="2">
    <source>
        <dbReference type="ARBA" id="ARBA00022729"/>
    </source>
</evidence>
<dbReference type="InterPro" id="IPR018976">
    <property type="entry name" value="Imelysin-like"/>
</dbReference>
<dbReference type="AlphaFoldDB" id="A0A371XKD6"/>
<evidence type="ECO:0000256" key="3">
    <source>
        <dbReference type="SAM" id="SignalP"/>
    </source>
</evidence>
<evidence type="ECO:0000313" key="6">
    <source>
        <dbReference type="Proteomes" id="UP000262379"/>
    </source>
</evidence>
<dbReference type="InterPro" id="IPR034984">
    <property type="entry name" value="Imelysin-like_IPPA"/>
</dbReference>
<dbReference type="InterPro" id="IPR038352">
    <property type="entry name" value="Imelysin_sf"/>
</dbReference>
<feature type="signal peptide" evidence="3">
    <location>
        <begin position="1"/>
        <end position="17"/>
    </location>
</feature>
<reference evidence="6" key="1">
    <citation type="submission" date="2018-08" db="EMBL/GenBank/DDBJ databases">
        <authorList>
            <person name="Im W.T."/>
        </authorList>
    </citation>
    <scope>NUCLEOTIDE SEQUENCE [LARGE SCALE GENOMIC DNA]</scope>
    <source>
        <strain evidence="6">LA-28</strain>
    </source>
</reference>
<dbReference type="Gene3D" id="1.20.1420.20">
    <property type="entry name" value="M75 peptidase, HXXE motif"/>
    <property type="match status" value="1"/>
</dbReference>
<keyword evidence="6" id="KW-1185">Reference proteome</keyword>
<comment type="caution">
    <text evidence="5">The sequence shown here is derived from an EMBL/GenBank/DDBJ whole genome shotgun (WGS) entry which is preliminary data.</text>
</comment>